<dbReference type="EMBL" id="JALBCA010000144">
    <property type="protein sequence ID" value="KAI2382102.1"/>
    <property type="molecule type" value="Genomic_DNA"/>
</dbReference>
<proteinExistence type="predicted"/>
<protein>
    <submittedName>
        <fullName evidence="1">Uncharacterized protein</fullName>
    </submittedName>
</protein>
<accession>A0ACB8UNP0</accession>
<name>A0ACB8UNP0_9EURO</name>
<reference evidence="1" key="1">
    <citation type="journal article" date="2022" name="bioRxiv">
        <title>Population genetic analysis of Ophidiomyces ophidiicola, the causative agent of snake fungal disease, indicates recent introductions to the USA.</title>
        <authorList>
            <person name="Ladner J.T."/>
            <person name="Palmer J.M."/>
            <person name="Ettinger C.L."/>
            <person name="Stajich J.E."/>
            <person name="Farrell T.M."/>
            <person name="Glorioso B.M."/>
            <person name="Lawson B."/>
            <person name="Price S.J."/>
            <person name="Stengle A.G."/>
            <person name="Grear D.A."/>
            <person name="Lorch J.M."/>
        </authorList>
    </citation>
    <scope>NUCLEOTIDE SEQUENCE</scope>
    <source>
        <strain evidence="1">NWHC 24266-5</strain>
    </source>
</reference>
<gene>
    <name evidence="1" type="ORF">LOY88_006304</name>
</gene>
<evidence type="ECO:0000313" key="1">
    <source>
        <dbReference type="EMBL" id="KAI2382102.1"/>
    </source>
</evidence>
<organism evidence="1">
    <name type="scientific">Ophidiomyces ophidiicola</name>
    <dbReference type="NCBI Taxonomy" id="1387563"/>
    <lineage>
        <taxon>Eukaryota</taxon>
        <taxon>Fungi</taxon>
        <taxon>Dikarya</taxon>
        <taxon>Ascomycota</taxon>
        <taxon>Pezizomycotina</taxon>
        <taxon>Eurotiomycetes</taxon>
        <taxon>Eurotiomycetidae</taxon>
        <taxon>Onygenales</taxon>
        <taxon>Onygenaceae</taxon>
        <taxon>Ophidiomyces</taxon>
    </lineage>
</organism>
<comment type="caution">
    <text evidence="1">The sequence shown here is derived from an EMBL/GenBank/DDBJ whole genome shotgun (WGS) entry which is preliminary data.</text>
</comment>
<sequence>MAPMRVRLLIPIITIAAATFFFWRVDQSEYAALTKIERPRPSLAPPQIYHSQIGPLQKTPDEICHNDKATAPAMTMGEWLTRKNYSRTYIRPSFQSAETAFGPIERIEGYVLPPLRPVNRGLKVSNSSGHWPCSPILDVNVVADIPADHTSQLLFGLATTVERLDELLPSLLYSYGNTGATILVLVPDNRDDLEAQEAYFRNRGLDVRLRPSPLPFPSRYFGLVEAFQKFIDEERPYTRWVSFVDDDTFFLSVARIASRLATLDASEKHYIGALSEASWQVRTFGEMAFGGAGIFISRGLLDALQPVYKRCLGTRYKHGDQKLSQCIKTYAKTRLTAWDSLFQMDMRGAPDGIFESGREIDSLHHWNTWYKKDVAKMSSVAVVAGRRSVLRRWLFNETVALDHTGVEKRTFWVLTNGYSLIRYTMDPSLTVESVGFDRTEKTWNEDGKGFEARLGPLRPTAQDGIQKDRWMLSDSVIIGNNVHQTYSFRETDGHSVIELVWLGDKGWVEPADAYHF</sequence>